<gene>
    <name evidence="1" type="ORF">RBWH47_02958</name>
</gene>
<protein>
    <submittedName>
        <fullName evidence="1">Uncharacterized protein</fullName>
    </submittedName>
</protein>
<reference evidence="1 2" key="1">
    <citation type="journal article" date="2013" name="Mar. Genomics">
        <title>Expression of sulfatases in Rhodopirellula baltica and the diversity of sulfatases in the genus Rhodopirellula.</title>
        <authorList>
            <person name="Wegner C.E."/>
            <person name="Richter-Heitmann T."/>
            <person name="Klindworth A."/>
            <person name="Klockow C."/>
            <person name="Richter M."/>
            <person name="Achstetter T."/>
            <person name="Glockner F.O."/>
            <person name="Harder J."/>
        </authorList>
    </citation>
    <scope>NUCLEOTIDE SEQUENCE [LARGE SCALE GENOMIC DNA]</scope>
    <source>
        <strain evidence="1 2">WH47</strain>
    </source>
</reference>
<name>F2AZL2_RHOBT</name>
<organism evidence="1 2">
    <name type="scientific">Rhodopirellula baltica WH47</name>
    <dbReference type="NCBI Taxonomy" id="991778"/>
    <lineage>
        <taxon>Bacteria</taxon>
        <taxon>Pseudomonadati</taxon>
        <taxon>Planctomycetota</taxon>
        <taxon>Planctomycetia</taxon>
        <taxon>Pirellulales</taxon>
        <taxon>Pirellulaceae</taxon>
        <taxon>Rhodopirellula</taxon>
    </lineage>
</organism>
<evidence type="ECO:0000313" key="2">
    <source>
        <dbReference type="Proteomes" id="UP000006222"/>
    </source>
</evidence>
<dbReference type="EMBL" id="AFAR01000261">
    <property type="protein sequence ID" value="EGF24901.1"/>
    <property type="molecule type" value="Genomic_DNA"/>
</dbReference>
<evidence type="ECO:0000313" key="1">
    <source>
        <dbReference type="EMBL" id="EGF24901.1"/>
    </source>
</evidence>
<proteinExistence type="predicted"/>
<dbReference type="AlphaFoldDB" id="F2AZL2"/>
<dbReference type="Proteomes" id="UP000006222">
    <property type="component" value="Unassembled WGS sequence"/>
</dbReference>
<sequence length="40" mass="4645">MSNRNPRVRDHDQATSGEFRRIDSMDHLSNECPLSAVVRF</sequence>
<accession>F2AZL2</accession>
<dbReference type="PATRIC" id="fig|991778.3.peg.5472"/>
<comment type="caution">
    <text evidence="1">The sequence shown here is derived from an EMBL/GenBank/DDBJ whole genome shotgun (WGS) entry which is preliminary data.</text>
</comment>